<evidence type="ECO:0000313" key="6">
    <source>
        <dbReference type="EMBL" id="TFE01502.1"/>
    </source>
</evidence>
<dbReference type="AlphaFoldDB" id="A0A4Y8LFE6"/>
<protein>
    <submittedName>
        <fullName evidence="6">Long-chain fatty acid--CoA ligase</fullName>
    </submittedName>
</protein>
<evidence type="ECO:0000259" key="5">
    <source>
        <dbReference type="Pfam" id="PF13193"/>
    </source>
</evidence>
<dbReference type="InterPro" id="IPR000873">
    <property type="entry name" value="AMP-dep_synth/lig_dom"/>
</dbReference>
<dbReference type="Gene3D" id="3.40.50.12780">
    <property type="entry name" value="N-terminal domain of ligase-like"/>
    <property type="match status" value="1"/>
</dbReference>
<accession>A0A4Y8LFE6</accession>
<dbReference type="Gene3D" id="3.30.300.30">
    <property type="match status" value="1"/>
</dbReference>
<dbReference type="PANTHER" id="PTHR43201">
    <property type="entry name" value="ACYL-COA SYNTHETASE"/>
    <property type="match status" value="1"/>
</dbReference>
<evidence type="ECO:0000256" key="2">
    <source>
        <dbReference type="ARBA" id="ARBA00022598"/>
    </source>
</evidence>
<name>A0A4Y8LFE6_9BACL</name>
<dbReference type="InterPro" id="IPR025110">
    <property type="entry name" value="AMP-bd_C"/>
</dbReference>
<dbReference type="SUPFAM" id="SSF56801">
    <property type="entry name" value="Acetyl-CoA synthetase-like"/>
    <property type="match status" value="1"/>
</dbReference>
<feature type="domain" description="AMP-binding enzyme C-terminal" evidence="5">
    <location>
        <begin position="408"/>
        <end position="482"/>
    </location>
</feature>
<keyword evidence="3" id="KW-1133">Transmembrane helix</keyword>
<feature type="domain" description="AMP-dependent synthetase/ligase" evidence="4">
    <location>
        <begin position="12"/>
        <end position="358"/>
    </location>
</feature>
<dbReference type="PANTHER" id="PTHR43201:SF5">
    <property type="entry name" value="MEDIUM-CHAIN ACYL-COA LIGASE ACSF2, MITOCHONDRIAL"/>
    <property type="match status" value="1"/>
</dbReference>
<dbReference type="Pfam" id="PF00501">
    <property type="entry name" value="AMP-binding"/>
    <property type="match status" value="1"/>
</dbReference>
<dbReference type="Proteomes" id="UP000297776">
    <property type="component" value="Unassembled WGS sequence"/>
</dbReference>
<dbReference type="Pfam" id="PF13193">
    <property type="entry name" value="AMP-binding_C"/>
    <property type="match status" value="1"/>
</dbReference>
<dbReference type="InterPro" id="IPR042099">
    <property type="entry name" value="ANL_N_sf"/>
</dbReference>
<dbReference type="PROSITE" id="PS00455">
    <property type="entry name" value="AMP_BINDING"/>
    <property type="match status" value="1"/>
</dbReference>
<dbReference type="EMBL" id="SORX01000004">
    <property type="protein sequence ID" value="TFE01502.1"/>
    <property type="molecule type" value="Genomic_DNA"/>
</dbReference>
<feature type="transmembrane region" description="Helical" evidence="3">
    <location>
        <begin position="60"/>
        <end position="84"/>
    </location>
</feature>
<evidence type="ECO:0000256" key="1">
    <source>
        <dbReference type="ARBA" id="ARBA00006432"/>
    </source>
</evidence>
<dbReference type="InterPro" id="IPR045851">
    <property type="entry name" value="AMP-bd_C_sf"/>
</dbReference>
<comment type="similarity">
    <text evidence="1">Belongs to the ATP-dependent AMP-binding enzyme family.</text>
</comment>
<dbReference type="GO" id="GO:0006631">
    <property type="term" value="P:fatty acid metabolic process"/>
    <property type="evidence" value="ECO:0007669"/>
    <property type="project" value="TreeGrafter"/>
</dbReference>
<dbReference type="OrthoDB" id="9765680at2"/>
<sequence length="508" mass="56552">MTLMSATTHWLQKRISMTPEASALVDADTQDTWTYKELGKQIGFWQAYLSRFEMNKGERIAFLGANTIEIFPLLFACSYMGLIFTPLNTRLHPAEIKAILQDAGPALVVTDEEMKSRAEQSTGNVVLLTDALQENLDKTIVTCEAETEATSVMIYTGGTTGAPKGVMLSNRAIEWNAINTIVSWGLTEDDRTLTYMPLFHTGGLNALAIPILMAGGQVVIGNKFQPEKVVNELNHFRITIALFVPTMYQMMINTGKLGNRAFPSMKTFLSGGAPCPMSIYQYFEQHKLPFKQGYGLSEAGPNNFMMPLDYAQRYKGSVGKPMIYAEIRLFDEENNEIQASHTPGEIRIKGPHLFSGYWRLPGETKSAFHNGWFKTGDLAELDNKGNYTIKGRIKEMIISGGENIYPQEIETVINMLPGIRDQAVVSCPDDQWGEVPVAFVTLSDLHLTISQIRTHCQAHLTKYKCPSQIYILPELPKTAVGKLDKRLLQAWGESGELEKGQNSLSVDA</sequence>
<keyword evidence="2 6" id="KW-0436">Ligase</keyword>
<keyword evidence="3" id="KW-0812">Transmembrane</keyword>
<dbReference type="InterPro" id="IPR020845">
    <property type="entry name" value="AMP-binding_CS"/>
</dbReference>
<evidence type="ECO:0000313" key="7">
    <source>
        <dbReference type="Proteomes" id="UP000297776"/>
    </source>
</evidence>
<organism evidence="6 7">
    <name type="scientific">Jeotgalibacillus salarius</name>
    <dbReference type="NCBI Taxonomy" id="546023"/>
    <lineage>
        <taxon>Bacteria</taxon>
        <taxon>Bacillati</taxon>
        <taxon>Bacillota</taxon>
        <taxon>Bacilli</taxon>
        <taxon>Bacillales</taxon>
        <taxon>Caryophanaceae</taxon>
        <taxon>Jeotgalibacillus</taxon>
    </lineage>
</organism>
<gene>
    <name evidence="6" type="ORF">E2626_07980</name>
</gene>
<comment type="caution">
    <text evidence="6">The sequence shown here is derived from an EMBL/GenBank/DDBJ whole genome shotgun (WGS) entry which is preliminary data.</text>
</comment>
<reference evidence="6 7" key="1">
    <citation type="submission" date="2019-03" db="EMBL/GenBank/DDBJ databases">
        <authorList>
            <person name="Yang Y."/>
        </authorList>
    </citation>
    <scope>NUCLEOTIDE SEQUENCE [LARGE SCALE GENOMIC DNA]</scope>
    <source>
        <strain evidence="6 7">ASL-1</strain>
    </source>
</reference>
<proteinExistence type="inferred from homology"/>
<evidence type="ECO:0000256" key="3">
    <source>
        <dbReference type="SAM" id="Phobius"/>
    </source>
</evidence>
<keyword evidence="7" id="KW-1185">Reference proteome</keyword>
<dbReference type="GO" id="GO:0031956">
    <property type="term" value="F:medium-chain fatty acid-CoA ligase activity"/>
    <property type="evidence" value="ECO:0007669"/>
    <property type="project" value="TreeGrafter"/>
</dbReference>
<evidence type="ECO:0000259" key="4">
    <source>
        <dbReference type="Pfam" id="PF00501"/>
    </source>
</evidence>
<keyword evidence="3" id="KW-0472">Membrane</keyword>